<dbReference type="PANTHER" id="PTHR37299:SF1">
    <property type="entry name" value="STAGE 0 SPORULATION PROTEIN A HOMOLOG"/>
    <property type="match status" value="1"/>
</dbReference>
<evidence type="ECO:0000259" key="2">
    <source>
        <dbReference type="PROSITE" id="PS50110"/>
    </source>
</evidence>
<dbReference type="SUPFAM" id="SSF52172">
    <property type="entry name" value="CheY-like"/>
    <property type="match status" value="1"/>
</dbReference>
<keyword evidence="5" id="KW-1185">Reference proteome</keyword>
<feature type="domain" description="HTH LytTR-type" evidence="3">
    <location>
        <begin position="159"/>
        <end position="217"/>
    </location>
</feature>
<dbReference type="Gene3D" id="3.40.50.2300">
    <property type="match status" value="1"/>
</dbReference>
<dbReference type="KEGG" id="mmab:HQ865_00655"/>
<dbReference type="InterPro" id="IPR007492">
    <property type="entry name" value="LytTR_DNA-bd_dom"/>
</dbReference>
<dbReference type="Pfam" id="PF00072">
    <property type="entry name" value="Response_reg"/>
    <property type="match status" value="1"/>
</dbReference>
<evidence type="ECO:0000256" key="1">
    <source>
        <dbReference type="PROSITE-ProRule" id="PRU00169"/>
    </source>
</evidence>
<dbReference type="Gene3D" id="2.40.50.1020">
    <property type="entry name" value="LytTr DNA-binding domain"/>
    <property type="match status" value="1"/>
</dbReference>
<reference evidence="4 5" key="1">
    <citation type="submission" date="2020-05" db="EMBL/GenBank/DDBJ databases">
        <title>Mucilaginibacter mali sp. nov.</title>
        <authorList>
            <person name="Kim H.S."/>
            <person name="Lee K.C."/>
            <person name="Suh M.K."/>
            <person name="Kim J.-S."/>
            <person name="Han K.-I."/>
            <person name="Eom M.K."/>
            <person name="Shin Y.K."/>
            <person name="Lee J.-S."/>
        </authorList>
    </citation>
    <scope>NUCLEOTIDE SEQUENCE [LARGE SCALE GENOMIC DNA]</scope>
    <source>
        <strain evidence="4 5">G2-14</strain>
    </source>
</reference>
<feature type="modified residue" description="4-aspartylphosphate" evidence="1">
    <location>
        <position position="54"/>
    </location>
</feature>
<dbReference type="InterPro" id="IPR001789">
    <property type="entry name" value="Sig_transdc_resp-reg_receiver"/>
</dbReference>
<organism evidence="4 5">
    <name type="scientific">Mucilaginibacter mali</name>
    <dbReference type="NCBI Taxonomy" id="2740462"/>
    <lineage>
        <taxon>Bacteria</taxon>
        <taxon>Pseudomonadati</taxon>
        <taxon>Bacteroidota</taxon>
        <taxon>Sphingobacteriia</taxon>
        <taxon>Sphingobacteriales</taxon>
        <taxon>Sphingobacteriaceae</taxon>
        <taxon>Mucilaginibacter</taxon>
    </lineage>
</organism>
<dbReference type="GO" id="GO:0003677">
    <property type="term" value="F:DNA binding"/>
    <property type="evidence" value="ECO:0007669"/>
    <property type="project" value="InterPro"/>
</dbReference>
<protein>
    <submittedName>
        <fullName evidence="4">Response regulator transcription factor</fullName>
    </submittedName>
</protein>
<keyword evidence="1" id="KW-0597">Phosphoprotein</keyword>
<evidence type="ECO:0000313" key="4">
    <source>
        <dbReference type="EMBL" id="QKJ28329.1"/>
    </source>
</evidence>
<proteinExistence type="predicted"/>
<accession>A0A7D4QP33</accession>
<dbReference type="InterPro" id="IPR046947">
    <property type="entry name" value="LytR-like"/>
</dbReference>
<sequence length="254" mass="28126">MTCYIIDDEQHAIDTLSTYLSRVPDMELAGTATNPVAAIQSLKAHPNVDVIFLDVDMPDISGIEAIELLPKGPAIVFTTAHSNYALNAFEQNAIDFLLKPISFAKFLKSIDKIKAYLGKIKPEQTTTPVVPPATIAAQSQTSMFINPGTRGKVQQIYFSEILYIEGLKNYVLIYTASGGKYTTYLTMNEIMTALPEIKFVRTHKSFIVNIDKIVSVDGNSINLVEQNQIPLGTSYRENFMNIISGLIVKTQRKA</sequence>
<dbReference type="GO" id="GO:0000156">
    <property type="term" value="F:phosphorelay response regulator activity"/>
    <property type="evidence" value="ECO:0007669"/>
    <property type="project" value="InterPro"/>
</dbReference>
<dbReference type="AlphaFoldDB" id="A0A7D4QP33"/>
<dbReference type="RefSeq" id="WP_173413031.1">
    <property type="nucleotide sequence ID" value="NZ_CP054139.1"/>
</dbReference>
<dbReference type="SMART" id="SM00850">
    <property type="entry name" value="LytTR"/>
    <property type="match status" value="1"/>
</dbReference>
<dbReference type="PANTHER" id="PTHR37299">
    <property type="entry name" value="TRANSCRIPTIONAL REGULATOR-RELATED"/>
    <property type="match status" value="1"/>
</dbReference>
<dbReference type="PROSITE" id="PS50930">
    <property type="entry name" value="HTH_LYTTR"/>
    <property type="match status" value="1"/>
</dbReference>
<dbReference type="Pfam" id="PF04397">
    <property type="entry name" value="LytTR"/>
    <property type="match status" value="1"/>
</dbReference>
<dbReference type="SMART" id="SM00448">
    <property type="entry name" value="REC"/>
    <property type="match status" value="1"/>
</dbReference>
<evidence type="ECO:0000259" key="3">
    <source>
        <dbReference type="PROSITE" id="PS50930"/>
    </source>
</evidence>
<dbReference type="Proteomes" id="UP000505355">
    <property type="component" value="Chromosome"/>
</dbReference>
<name>A0A7D4QP33_9SPHI</name>
<gene>
    <name evidence="4" type="ORF">HQ865_00655</name>
</gene>
<dbReference type="InterPro" id="IPR011006">
    <property type="entry name" value="CheY-like_superfamily"/>
</dbReference>
<dbReference type="PROSITE" id="PS50110">
    <property type="entry name" value="RESPONSE_REGULATORY"/>
    <property type="match status" value="1"/>
</dbReference>
<dbReference type="EMBL" id="CP054139">
    <property type="protein sequence ID" value="QKJ28329.1"/>
    <property type="molecule type" value="Genomic_DNA"/>
</dbReference>
<feature type="domain" description="Response regulatory" evidence="2">
    <location>
        <begin position="2"/>
        <end position="114"/>
    </location>
</feature>
<evidence type="ECO:0000313" key="5">
    <source>
        <dbReference type="Proteomes" id="UP000505355"/>
    </source>
</evidence>